<dbReference type="SUPFAM" id="SSF47384">
    <property type="entry name" value="Homodimeric domain of signal transducing histidine kinase"/>
    <property type="match status" value="1"/>
</dbReference>
<evidence type="ECO:0000313" key="13">
    <source>
        <dbReference type="EMBL" id="MEJ8850873.1"/>
    </source>
</evidence>
<dbReference type="InterPro" id="IPR003018">
    <property type="entry name" value="GAF"/>
</dbReference>
<feature type="domain" description="HTH luxR-type" evidence="10">
    <location>
        <begin position="626"/>
        <end position="691"/>
    </location>
</feature>
<dbReference type="PRINTS" id="PR00038">
    <property type="entry name" value="HTHLUXR"/>
</dbReference>
<dbReference type="SUPFAM" id="SSF46894">
    <property type="entry name" value="C-terminal effector domain of the bipartite response regulators"/>
    <property type="match status" value="1"/>
</dbReference>
<dbReference type="PANTHER" id="PTHR43547:SF2">
    <property type="entry name" value="HYBRID SIGNAL TRANSDUCTION HISTIDINE KINASE C"/>
    <property type="match status" value="1"/>
</dbReference>
<feature type="modified residue" description="4-aspartylphosphate" evidence="9">
    <location>
        <position position="545"/>
    </location>
</feature>
<dbReference type="InterPro" id="IPR005467">
    <property type="entry name" value="His_kinase_dom"/>
</dbReference>
<keyword evidence="7" id="KW-0238">DNA-binding</keyword>
<comment type="caution">
    <text evidence="13">The sequence shown here is derived from an EMBL/GenBank/DDBJ whole genome shotgun (WGS) entry which is preliminary data.</text>
</comment>
<dbReference type="SUPFAM" id="SSF55874">
    <property type="entry name" value="ATPase domain of HSP90 chaperone/DNA topoisomerase II/histidine kinase"/>
    <property type="match status" value="1"/>
</dbReference>
<keyword evidence="4" id="KW-0808">Transferase</keyword>
<evidence type="ECO:0000259" key="11">
    <source>
        <dbReference type="PROSITE" id="PS50109"/>
    </source>
</evidence>
<dbReference type="InterPro" id="IPR003661">
    <property type="entry name" value="HisK_dim/P_dom"/>
</dbReference>
<dbReference type="InterPro" id="IPR004358">
    <property type="entry name" value="Sig_transdc_His_kin-like_C"/>
</dbReference>
<dbReference type="SUPFAM" id="SSF55781">
    <property type="entry name" value="GAF domain-like"/>
    <property type="match status" value="1"/>
</dbReference>
<keyword evidence="8" id="KW-0804">Transcription</keyword>
<dbReference type="PROSITE" id="PS50043">
    <property type="entry name" value="HTH_LUXR_2"/>
    <property type="match status" value="1"/>
</dbReference>
<evidence type="ECO:0000256" key="3">
    <source>
        <dbReference type="ARBA" id="ARBA00022553"/>
    </source>
</evidence>
<evidence type="ECO:0000256" key="5">
    <source>
        <dbReference type="ARBA" id="ARBA00022777"/>
    </source>
</evidence>
<dbReference type="InterPro" id="IPR011006">
    <property type="entry name" value="CheY-like_superfamily"/>
</dbReference>
<dbReference type="Pfam" id="PF00072">
    <property type="entry name" value="Response_reg"/>
    <property type="match status" value="1"/>
</dbReference>
<dbReference type="SMART" id="SM00448">
    <property type="entry name" value="REC"/>
    <property type="match status" value="1"/>
</dbReference>
<dbReference type="InterPro" id="IPR036388">
    <property type="entry name" value="WH-like_DNA-bd_sf"/>
</dbReference>
<evidence type="ECO:0000256" key="4">
    <source>
        <dbReference type="ARBA" id="ARBA00022679"/>
    </source>
</evidence>
<keyword evidence="5" id="KW-0418">Kinase</keyword>
<dbReference type="PROSITE" id="PS50109">
    <property type="entry name" value="HIS_KIN"/>
    <property type="match status" value="1"/>
</dbReference>
<dbReference type="InterPro" id="IPR001789">
    <property type="entry name" value="Sig_transdc_resp-reg_receiver"/>
</dbReference>
<evidence type="ECO:0000256" key="7">
    <source>
        <dbReference type="ARBA" id="ARBA00023125"/>
    </source>
</evidence>
<dbReference type="InterPro" id="IPR003594">
    <property type="entry name" value="HATPase_dom"/>
</dbReference>
<dbReference type="PRINTS" id="PR00344">
    <property type="entry name" value="BCTRLSENSOR"/>
</dbReference>
<evidence type="ECO:0000256" key="1">
    <source>
        <dbReference type="ARBA" id="ARBA00000085"/>
    </source>
</evidence>
<dbReference type="Gene3D" id="3.30.450.40">
    <property type="match status" value="1"/>
</dbReference>
<dbReference type="RefSeq" id="WP_340346349.1">
    <property type="nucleotide sequence ID" value="NZ_JBBKZT010000017.1"/>
</dbReference>
<dbReference type="SMART" id="SM00421">
    <property type="entry name" value="HTH_LUXR"/>
    <property type="match status" value="1"/>
</dbReference>
<dbReference type="InterPro" id="IPR036097">
    <property type="entry name" value="HisK_dim/P_sf"/>
</dbReference>
<evidence type="ECO:0000256" key="8">
    <source>
        <dbReference type="ARBA" id="ARBA00023163"/>
    </source>
</evidence>
<dbReference type="Pfam" id="PF00512">
    <property type="entry name" value="HisKA"/>
    <property type="match status" value="1"/>
</dbReference>
<accession>A0ABU8WTI2</accession>
<dbReference type="Gene3D" id="3.40.50.2300">
    <property type="match status" value="1"/>
</dbReference>
<dbReference type="InterPro" id="IPR016032">
    <property type="entry name" value="Sig_transdc_resp-reg_C-effctor"/>
</dbReference>
<evidence type="ECO:0000256" key="9">
    <source>
        <dbReference type="PROSITE-ProRule" id="PRU00169"/>
    </source>
</evidence>
<dbReference type="PROSITE" id="PS50110">
    <property type="entry name" value="RESPONSE_REGULATORY"/>
    <property type="match status" value="1"/>
</dbReference>
<sequence length="699" mass="76528">MQQQDGASRAWKTMTGQVLDLIDHSSEIRLRRGSSVIIEARSSRHDPATALQEQRAVECVLTAVSRRLADTSAPDILRAIETSLSELVEVLGYDRCSFSELIAGDYLNVLCSCATGDTERLPRGRFPHHLPWFVGQVRAGRTVALSNLPDDLPAEAVEEREHCRKSGLRSFLCIPVRVGRRVTSTLTFAAMQHSRAWLPATVARLTMLGELLGGVLALARAEEEARELRRRAWHADRVERVSLLAATIAHELNQPLAAILNNAQAGLKHLSREDADPRALCEILESVVREDKRAAETIRTMRALVSKEESQREVVDVAAALGEIQRLLASEFAANGVRLETRFDIGCRAMADKVQVGQVGLNLLLNAMAAVQCRPPAERLVQIEVCRVAGERISVSVRDAGRGIASADLEAIFEPFWTTGKSGLGLGLAICRAIVESHEGRIWAEPNALGGATFRVEFPAAPCEPDKVRRGDFRTANKAVASDRLAAANEREERALVCVIDDDPDVRQGLVRLLGEEGWLAKPYASADEFLAEPPAAEVACLLLDIRMPGSSGLELQRHLVLTTCAPAIIFITGQDDVAASVDAMKLGAADYLVKPVDARVLVEAVAKAVDHYHARREQAHSQSTLMRRISSLSTRERQIMEHVIEGRLNKQIAADLLITEQTVKQHRGRVMDKMEVKSVAQLVRACEATGLFPASALK</sequence>
<organism evidence="13 14">
    <name type="scientific">Variovorax rhizosphaerae</name>
    <dbReference type="NCBI Taxonomy" id="1836200"/>
    <lineage>
        <taxon>Bacteria</taxon>
        <taxon>Pseudomonadati</taxon>
        <taxon>Pseudomonadota</taxon>
        <taxon>Betaproteobacteria</taxon>
        <taxon>Burkholderiales</taxon>
        <taxon>Comamonadaceae</taxon>
        <taxon>Variovorax</taxon>
    </lineage>
</organism>
<protein>
    <recommendedName>
        <fullName evidence="2">histidine kinase</fullName>
        <ecNumber evidence="2">2.7.13.3</ecNumber>
    </recommendedName>
</protein>
<evidence type="ECO:0000259" key="12">
    <source>
        <dbReference type="PROSITE" id="PS50110"/>
    </source>
</evidence>
<comment type="catalytic activity">
    <reaction evidence="1">
        <text>ATP + protein L-histidine = ADP + protein N-phospho-L-histidine.</text>
        <dbReference type="EC" id="2.7.13.3"/>
    </reaction>
</comment>
<dbReference type="SMART" id="SM00387">
    <property type="entry name" value="HATPase_c"/>
    <property type="match status" value="1"/>
</dbReference>
<proteinExistence type="predicted"/>
<gene>
    <name evidence="13" type="ORF">WKW82_29830</name>
</gene>
<dbReference type="Gene3D" id="3.30.565.10">
    <property type="entry name" value="Histidine kinase-like ATPase, C-terminal domain"/>
    <property type="match status" value="1"/>
</dbReference>
<dbReference type="InterPro" id="IPR029016">
    <property type="entry name" value="GAF-like_dom_sf"/>
</dbReference>
<dbReference type="InterPro" id="IPR036890">
    <property type="entry name" value="HATPase_C_sf"/>
</dbReference>
<feature type="domain" description="Histidine kinase" evidence="11">
    <location>
        <begin position="247"/>
        <end position="462"/>
    </location>
</feature>
<dbReference type="SUPFAM" id="SSF52172">
    <property type="entry name" value="CheY-like"/>
    <property type="match status" value="1"/>
</dbReference>
<feature type="domain" description="Response regulatory" evidence="12">
    <location>
        <begin position="496"/>
        <end position="610"/>
    </location>
</feature>
<dbReference type="EMBL" id="JBBKZT010000017">
    <property type="protein sequence ID" value="MEJ8850873.1"/>
    <property type="molecule type" value="Genomic_DNA"/>
</dbReference>
<dbReference type="CDD" id="cd00082">
    <property type="entry name" value="HisKA"/>
    <property type="match status" value="1"/>
</dbReference>
<dbReference type="Proteomes" id="UP001385892">
    <property type="component" value="Unassembled WGS sequence"/>
</dbReference>
<keyword evidence="13" id="KW-0067">ATP-binding</keyword>
<evidence type="ECO:0000256" key="2">
    <source>
        <dbReference type="ARBA" id="ARBA00012438"/>
    </source>
</evidence>
<dbReference type="CDD" id="cd06170">
    <property type="entry name" value="LuxR_C_like"/>
    <property type="match status" value="1"/>
</dbReference>
<name>A0ABU8WTI2_9BURK</name>
<dbReference type="SMART" id="SM00388">
    <property type="entry name" value="HisKA"/>
    <property type="match status" value="1"/>
</dbReference>
<dbReference type="Gene3D" id="1.10.287.130">
    <property type="match status" value="1"/>
</dbReference>
<keyword evidence="13" id="KW-0547">Nucleotide-binding</keyword>
<dbReference type="PANTHER" id="PTHR43547">
    <property type="entry name" value="TWO-COMPONENT HISTIDINE KINASE"/>
    <property type="match status" value="1"/>
</dbReference>
<dbReference type="SMART" id="SM00065">
    <property type="entry name" value="GAF"/>
    <property type="match status" value="1"/>
</dbReference>
<dbReference type="EC" id="2.7.13.3" evidence="2"/>
<keyword evidence="6" id="KW-0805">Transcription regulation</keyword>
<dbReference type="PROSITE" id="PS00622">
    <property type="entry name" value="HTH_LUXR_1"/>
    <property type="match status" value="1"/>
</dbReference>
<dbReference type="Pfam" id="PF00196">
    <property type="entry name" value="GerE"/>
    <property type="match status" value="1"/>
</dbReference>
<dbReference type="Pfam" id="PF02518">
    <property type="entry name" value="HATPase_c"/>
    <property type="match status" value="1"/>
</dbReference>
<dbReference type="InterPro" id="IPR000792">
    <property type="entry name" value="Tscrpt_reg_LuxR_C"/>
</dbReference>
<dbReference type="Pfam" id="PF01590">
    <property type="entry name" value="GAF"/>
    <property type="match status" value="1"/>
</dbReference>
<evidence type="ECO:0000256" key="6">
    <source>
        <dbReference type="ARBA" id="ARBA00023015"/>
    </source>
</evidence>
<evidence type="ECO:0000313" key="14">
    <source>
        <dbReference type="Proteomes" id="UP001385892"/>
    </source>
</evidence>
<keyword evidence="3 9" id="KW-0597">Phosphoprotein</keyword>
<dbReference type="GO" id="GO:0005524">
    <property type="term" value="F:ATP binding"/>
    <property type="evidence" value="ECO:0007669"/>
    <property type="project" value="UniProtKB-KW"/>
</dbReference>
<keyword evidence="14" id="KW-1185">Reference proteome</keyword>
<dbReference type="Gene3D" id="1.10.10.10">
    <property type="entry name" value="Winged helix-like DNA-binding domain superfamily/Winged helix DNA-binding domain"/>
    <property type="match status" value="1"/>
</dbReference>
<reference evidence="13 14" key="1">
    <citation type="submission" date="2024-03" db="EMBL/GenBank/DDBJ databases">
        <title>Novel species of the genus Variovorax.</title>
        <authorList>
            <person name="Liu Q."/>
            <person name="Xin Y.-H."/>
        </authorList>
    </citation>
    <scope>NUCLEOTIDE SEQUENCE [LARGE SCALE GENOMIC DNA]</scope>
    <source>
        <strain evidence="13 14">KACC 18900</strain>
    </source>
</reference>
<evidence type="ECO:0000259" key="10">
    <source>
        <dbReference type="PROSITE" id="PS50043"/>
    </source>
</evidence>